<gene>
    <name evidence="7" type="ORF">ACFW6T_13190</name>
</gene>
<dbReference type="InterPro" id="IPR011010">
    <property type="entry name" value="DNA_brk_join_enz"/>
</dbReference>
<comment type="caution">
    <text evidence="7">The sequence shown here is derived from an EMBL/GenBank/DDBJ whole genome shotgun (WGS) entry which is preliminary data.</text>
</comment>
<accession>A0ABW6GJM5</accession>
<evidence type="ECO:0000313" key="8">
    <source>
        <dbReference type="Proteomes" id="UP001599542"/>
    </source>
</evidence>
<dbReference type="InterPro" id="IPR013762">
    <property type="entry name" value="Integrase-like_cat_sf"/>
</dbReference>
<dbReference type="SUPFAM" id="SSF56349">
    <property type="entry name" value="DNA breaking-rejoining enzymes"/>
    <property type="match status" value="1"/>
</dbReference>
<evidence type="ECO:0000256" key="2">
    <source>
        <dbReference type="ARBA" id="ARBA00023125"/>
    </source>
</evidence>
<dbReference type="PROSITE" id="PS51898">
    <property type="entry name" value="TYR_RECOMBINASE"/>
    <property type="match status" value="1"/>
</dbReference>
<keyword evidence="8" id="KW-1185">Reference proteome</keyword>
<dbReference type="RefSeq" id="WP_380328103.1">
    <property type="nucleotide sequence ID" value="NZ_JBHYPW010000045.1"/>
</dbReference>
<reference evidence="7 8" key="1">
    <citation type="submission" date="2024-09" db="EMBL/GenBank/DDBJ databases">
        <title>The Natural Products Discovery Center: Release of the First 8490 Sequenced Strains for Exploring Actinobacteria Biosynthetic Diversity.</title>
        <authorList>
            <person name="Kalkreuter E."/>
            <person name="Kautsar S.A."/>
            <person name="Yang D."/>
            <person name="Bader C.D."/>
            <person name="Teijaro C.N."/>
            <person name="Fluegel L."/>
            <person name="Davis C.M."/>
            <person name="Simpson J.R."/>
            <person name="Lauterbach L."/>
            <person name="Steele A.D."/>
            <person name="Gui C."/>
            <person name="Meng S."/>
            <person name="Li G."/>
            <person name="Viehrig K."/>
            <person name="Ye F."/>
            <person name="Su P."/>
            <person name="Kiefer A.F."/>
            <person name="Nichols A."/>
            <person name="Cepeda A.J."/>
            <person name="Yan W."/>
            <person name="Fan B."/>
            <person name="Jiang Y."/>
            <person name="Adhikari A."/>
            <person name="Zheng C.-J."/>
            <person name="Schuster L."/>
            <person name="Cowan T.M."/>
            <person name="Smanski M.J."/>
            <person name="Chevrette M.G."/>
            <person name="De Carvalho L.P.S."/>
            <person name="Shen B."/>
        </authorList>
    </citation>
    <scope>NUCLEOTIDE SEQUENCE [LARGE SCALE GENOMIC DNA]</scope>
    <source>
        <strain evidence="7 8">NPDC058753</strain>
    </source>
</reference>
<dbReference type="PROSITE" id="PS51900">
    <property type="entry name" value="CB"/>
    <property type="match status" value="1"/>
</dbReference>
<dbReference type="PANTHER" id="PTHR30349">
    <property type="entry name" value="PHAGE INTEGRASE-RELATED"/>
    <property type="match status" value="1"/>
</dbReference>
<name>A0ABW6GJM5_9ACTN</name>
<evidence type="ECO:0000259" key="5">
    <source>
        <dbReference type="PROSITE" id="PS51898"/>
    </source>
</evidence>
<dbReference type="InterPro" id="IPR004107">
    <property type="entry name" value="Integrase_SAM-like_N"/>
</dbReference>
<evidence type="ECO:0000256" key="4">
    <source>
        <dbReference type="PROSITE-ProRule" id="PRU01248"/>
    </source>
</evidence>
<dbReference type="Gene3D" id="1.10.150.130">
    <property type="match status" value="1"/>
</dbReference>
<feature type="domain" description="Core-binding (CB)" evidence="6">
    <location>
        <begin position="88"/>
        <end position="170"/>
    </location>
</feature>
<dbReference type="Pfam" id="PF00589">
    <property type="entry name" value="Phage_integrase"/>
    <property type="match status" value="1"/>
</dbReference>
<evidence type="ECO:0000256" key="3">
    <source>
        <dbReference type="ARBA" id="ARBA00023172"/>
    </source>
</evidence>
<organism evidence="7 8">
    <name type="scientific">Kitasatospora phosalacinea</name>
    <dbReference type="NCBI Taxonomy" id="2065"/>
    <lineage>
        <taxon>Bacteria</taxon>
        <taxon>Bacillati</taxon>
        <taxon>Actinomycetota</taxon>
        <taxon>Actinomycetes</taxon>
        <taxon>Kitasatosporales</taxon>
        <taxon>Streptomycetaceae</taxon>
        <taxon>Kitasatospora</taxon>
    </lineage>
</organism>
<sequence>MGQRPQRGRVYRRCGCSDSNGKQLGPWCPQLAADVKHGTWTYCVDLAPDEGRRRTRRRGGFASRAEAAREMAAVLDGELRGVYENRRTTVASFLREWLAARKSELAPNTYAGYADCVERDLIPAFGRHRLPDLRPQHIEDWIRTQQEAGRGRVTVYRVMATLRNALNAAVRSWRLRYNPAKYAVPPKPRAAERTCWTPDEAAAFLRHNKEHYADQLTDLFEVMLGTGMRRGEILALHWSDVHLMDRKLYVRWTLAAINNAEIRFGEPKTEASRAWISLSPRAMAALHRQAAIHMNAHPQGRLEGLVFPRPDGQPLRPQRLLNQLRKRTAELDLPKIGLHDLRHTAASIMIAENVPITVISKTLRHTTLAITINLYGHLLKDSADQAVAALSSALDQADRRCEGATDTEQVTPLAA</sequence>
<dbReference type="PANTHER" id="PTHR30349:SF91">
    <property type="entry name" value="INTA PROTEIN"/>
    <property type="match status" value="1"/>
</dbReference>
<dbReference type="InterPro" id="IPR050090">
    <property type="entry name" value="Tyrosine_recombinase_XerCD"/>
</dbReference>
<dbReference type="CDD" id="cd01189">
    <property type="entry name" value="INT_ICEBs1_C_like"/>
    <property type="match status" value="1"/>
</dbReference>
<dbReference type="InterPro" id="IPR010998">
    <property type="entry name" value="Integrase_recombinase_N"/>
</dbReference>
<keyword evidence="3" id="KW-0233">DNA recombination</keyword>
<evidence type="ECO:0000313" key="7">
    <source>
        <dbReference type="EMBL" id="MFE1352935.1"/>
    </source>
</evidence>
<dbReference type="Proteomes" id="UP001599542">
    <property type="component" value="Unassembled WGS sequence"/>
</dbReference>
<dbReference type="EMBL" id="JBHYPX010000022">
    <property type="protein sequence ID" value="MFE1352935.1"/>
    <property type="molecule type" value="Genomic_DNA"/>
</dbReference>
<dbReference type="Gene3D" id="1.10.443.10">
    <property type="entry name" value="Intergrase catalytic core"/>
    <property type="match status" value="1"/>
</dbReference>
<dbReference type="Pfam" id="PF14659">
    <property type="entry name" value="Phage_int_SAM_3"/>
    <property type="match status" value="1"/>
</dbReference>
<feature type="domain" description="Tyr recombinase" evidence="5">
    <location>
        <begin position="191"/>
        <end position="390"/>
    </location>
</feature>
<evidence type="ECO:0000256" key="1">
    <source>
        <dbReference type="ARBA" id="ARBA00022908"/>
    </source>
</evidence>
<dbReference type="InterPro" id="IPR002104">
    <property type="entry name" value="Integrase_catalytic"/>
</dbReference>
<keyword evidence="1" id="KW-0229">DNA integration</keyword>
<proteinExistence type="predicted"/>
<keyword evidence="2 4" id="KW-0238">DNA-binding</keyword>
<evidence type="ECO:0000259" key="6">
    <source>
        <dbReference type="PROSITE" id="PS51900"/>
    </source>
</evidence>
<dbReference type="InterPro" id="IPR044068">
    <property type="entry name" value="CB"/>
</dbReference>
<protein>
    <submittedName>
        <fullName evidence="7">Tyrosine-type recombinase/integrase</fullName>
    </submittedName>
</protein>